<sequence length="464" mass="50983">MPLTSNLHVGICGGGMGGLAAAIAAARAGAKVTLLEAARELGEIGAGIQVFPNASRLLIRWGVDKLIGDNLIVVDEANTWAADGSLIAHFDPKEGLKQSGFPHWLVRRDHLHAGLTESARHHGVNLVVGSRVNRLDCTQEGVKVTTTQGTAYEFDLLIGSDGIKSFIRQTLFPGVVPQAASTVAAFRGILSYDEVFNKVPEARHLLRNTMDAWIGPNGYILLYPLSAGAELNVVTLFQMDHIVERPEDMNIDEFRHLYKDWNPTARKILELVNYTQKWPLLVLPPMKTWSNEFKNVVLLGDAAHAMQNHMAQGAATAMEDGAFLGTVIGDAIRGNITLSEAIDLYEKQRIPRVWVKQQASFISGTLNMATGEEATRRNRASAPEVNAWSCNVVRPSDALPPTYRSWQMYCTPTSVPGILYYDAEGDADNAVCEYLQSTTRMDDATLVTDGLWKRWWGVIDNNGM</sequence>
<dbReference type="GO" id="GO:0071949">
    <property type="term" value="F:FAD binding"/>
    <property type="evidence" value="ECO:0007669"/>
    <property type="project" value="InterPro"/>
</dbReference>
<feature type="domain" description="FAD-binding" evidence="6">
    <location>
        <begin position="8"/>
        <end position="354"/>
    </location>
</feature>
<dbReference type="HOGENOM" id="CLU_009665_19_3_1"/>
<protein>
    <recommendedName>
        <fullName evidence="6">FAD-binding domain-containing protein</fullName>
    </recommendedName>
</protein>
<dbReference type="RefSeq" id="XP_016230588.1">
    <property type="nucleotide sequence ID" value="XM_016385644.1"/>
</dbReference>
<dbReference type="PANTHER" id="PTHR13789">
    <property type="entry name" value="MONOOXYGENASE"/>
    <property type="match status" value="1"/>
</dbReference>
<evidence type="ECO:0000256" key="5">
    <source>
        <dbReference type="ARBA" id="ARBA00023033"/>
    </source>
</evidence>
<keyword evidence="2" id="KW-0285">Flavoprotein</keyword>
<dbReference type="EMBL" id="KN847500">
    <property type="protein sequence ID" value="KIW10372.1"/>
    <property type="molecule type" value="Genomic_DNA"/>
</dbReference>
<keyword evidence="5" id="KW-0503">Monooxygenase</keyword>
<dbReference type="Gene3D" id="3.50.50.60">
    <property type="entry name" value="FAD/NAD(P)-binding domain"/>
    <property type="match status" value="1"/>
</dbReference>
<dbReference type="Proteomes" id="UP000053328">
    <property type="component" value="Unassembled WGS sequence"/>
</dbReference>
<dbReference type="InterPro" id="IPR002938">
    <property type="entry name" value="FAD-bd"/>
</dbReference>
<dbReference type="GeneID" id="27338417"/>
<evidence type="ECO:0000259" key="6">
    <source>
        <dbReference type="Pfam" id="PF01494"/>
    </source>
</evidence>
<reference evidence="7 8" key="1">
    <citation type="submission" date="2015-01" db="EMBL/GenBank/DDBJ databases">
        <title>The Genome Sequence of Exophiala spinifera CBS89968.</title>
        <authorList>
            <consortium name="The Broad Institute Genomics Platform"/>
            <person name="Cuomo C."/>
            <person name="de Hoog S."/>
            <person name="Gorbushina A."/>
            <person name="Stielow B."/>
            <person name="Teixiera M."/>
            <person name="Abouelleil A."/>
            <person name="Chapman S.B."/>
            <person name="Priest M."/>
            <person name="Young S.K."/>
            <person name="Wortman J."/>
            <person name="Nusbaum C."/>
            <person name="Birren B."/>
        </authorList>
    </citation>
    <scope>NUCLEOTIDE SEQUENCE [LARGE SCALE GENOMIC DNA]</scope>
    <source>
        <strain evidence="7 8">CBS 89968</strain>
    </source>
</reference>
<keyword evidence="3" id="KW-0274">FAD</keyword>
<evidence type="ECO:0000313" key="8">
    <source>
        <dbReference type="Proteomes" id="UP000053328"/>
    </source>
</evidence>
<evidence type="ECO:0000313" key="7">
    <source>
        <dbReference type="EMBL" id="KIW10372.1"/>
    </source>
</evidence>
<accession>A0A0D1ZBG3</accession>
<dbReference type="STRING" id="91928.A0A0D1ZBG3"/>
<dbReference type="Pfam" id="PF01494">
    <property type="entry name" value="FAD_binding_3"/>
    <property type="match status" value="1"/>
</dbReference>
<evidence type="ECO:0000256" key="1">
    <source>
        <dbReference type="ARBA" id="ARBA00007992"/>
    </source>
</evidence>
<keyword evidence="8" id="KW-1185">Reference proteome</keyword>
<evidence type="ECO:0000256" key="3">
    <source>
        <dbReference type="ARBA" id="ARBA00022827"/>
    </source>
</evidence>
<name>A0A0D1ZBG3_9EURO</name>
<comment type="similarity">
    <text evidence="1">Belongs to the paxM FAD-dependent monooxygenase family.</text>
</comment>
<dbReference type="GO" id="GO:0004497">
    <property type="term" value="F:monooxygenase activity"/>
    <property type="evidence" value="ECO:0007669"/>
    <property type="project" value="UniProtKB-KW"/>
</dbReference>
<organism evidence="7 8">
    <name type="scientific">Exophiala spinifera</name>
    <dbReference type="NCBI Taxonomy" id="91928"/>
    <lineage>
        <taxon>Eukaryota</taxon>
        <taxon>Fungi</taxon>
        <taxon>Dikarya</taxon>
        <taxon>Ascomycota</taxon>
        <taxon>Pezizomycotina</taxon>
        <taxon>Eurotiomycetes</taxon>
        <taxon>Chaetothyriomycetidae</taxon>
        <taxon>Chaetothyriales</taxon>
        <taxon>Herpotrichiellaceae</taxon>
        <taxon>Exophiala</taxon>
    </lineage>
</organism>
<dbReference type="PANTHER" id="PTHR13789:SF147">
    <property type="entry name" value="PUTATIVE (AFU_ORTHOLOGUE AFUA_2G01950)-RELATED"/>
    <property type="match status" value="1"/>
</dbReference>
<evidence type="ECO:0000256" key="4">
    <source>
        <dbReference type="ARBA" id="ARBA00023002"/>
    </source>
</evidence>
<dbReference type="AlphaFoldDB" id="A0A0D1ZBG3"/>
<dbReference type="PRINTS" id="PR00420">
    <property type="entry name" value="RNGMNOXGNASE"/>
</dbReference>
<dbReference type="VEuPathDB" id="FungiDB:PV08_11334"/>
<dbReference type="SUPFAM" id="SSF54373">
    <property type="entry name" value="FAD-linked reductases, C-terminal domain"/>
    <property type="match status" value="1"/>
</dbReference>
<proteinExistence type="inferred from homology"/>
<dbReference type="OrthoDB" id="420606at2759"/>
<dbReference type="InterPro" id="IPR050493">
    <property type="entry name" value="FAD-dep_Monooxygenase_BioMet"/>
</dbReference>
<dbReference type="InterPro" id="IPR036188">
    <property type="entry name" value="FAD/NAD-bd_sf"/>
</dbReference>
<dbReference type="SUPFAM" id="SSF51905">
    <property type="entry name" value="FAD/NAD(P)-binding domain"/>
    <property type="match status" value="1"/>
</dbReference>
<keyword evidence="4" id="KW-0560">Oxidoreductase</keyword>
<gene>
    <name evidence="7" type="ORF">PV08_11334</name>
</gene>
<evidence type="ECO:0000256" key="2">
    <source>
        <dbReference type="ARBA" id="ARBA00022630"/>
    </source>
</evidence>